<name>A0A4R6R4M8_9BURK</name>
<dbReference type="Proteomes" id="UP000294593">
    <property type="component" value="Unassembled WGS sequence"/>
</dbReference>
<gene>
    <name evidence="1" type="ORF">EV672_11148</name>
</gene>
<sequence length="843" mass="91074">MESLPSPDAPDWTGAVNDPRLDPVLHAAASRIQAAVSAAVEKALVQLGPLALAATSNQARQQLMTCERELKLKSGRILQAFQRELQAQIDKHHSPDQDGKPAPKGELDWDALSLVDNQEVERGVWADRLAQTLTQDCEEHLKSLFAHIATLLKDASADSNPLRPQAVAKALLEALASAECDEDTCLTLAGQMGRVLGPELNTTYGLIVQDMRQRGIQAQGMSVNRSRGTSSGHGAFSPSAAGGLHSDFGPLGSKPGAFAATLPGAMGAPRSGFGQAEAQAHQRAAQALGHMFGMHLPTAPMGMEGSFLSSQADGLGHGPTAQAARADFQHLLRRIAIQSAQVPWFGDAGGAAEGMAASAGFAGPLMAPNLIRAHREELVQATGGAALDQMVIDIVAALFDQVLSDPKVAPQMARQIARLQMPVLRVALGDMSFFNSRKHPVRRFVNRVATLSASFDDYEQGPGLACLERVTALVNAIVDGDFDNMSVYESKLGELESFIDTESTRDAAEHAAVAALLSGKEADLRVQQRYMQILQRELADIELPTFVRDFITQIWSQVQVMASARDGAGSPFSLRMKKAGHELALSVQPKGHPQLRKAFLLTLPQLMRDINEGLGLIQWPEEAKQAFFAQLLPAHAECLKTAPHHDLTQRMLEQRLNKVEQIAIPSREEAANDPLPAPLADLSAAPTLTVVTALSREEIQQAGFVPEAVVAQEAKLDIDLNLPGEPDPSLSEIDINLDAPPLPAAGAQLVHHIQKGTAYQMHMQGQWKKVRLTWISEGRNFFIFTHGNTHKQTISLTARTLAKMCESNRFKAFEQSELIERATVRARRQLAALSADARTRTAA</sequence>
<evidence type="ECO:0000313" key="1">
    <source>
        <dbReference type="EMBL" id="TDP80712.1"/>
    </source>
</evidence>
<organism evidence="1 2">
    <name type="scientific">Aquabacterium commune</name>
    <dbReference type="NCBI Taxonomy" id="70586"/>
    <lineage>
        <taxon>Bacteria</taxon>
        <taxon>Pseudomonadati</taxon>
        <taxon>Pseudomonadota</taxon>
        <taxon>Betaproteobacteria</taxon>
        <taxon>Burkholderiales</taxon>
        <taxon>Aquabacterium</taxon>
    </lineage>
</organism>
<comment type="caution">
    <text evidence="1">The sequence shown here is derived from an EMBL/GenBank/DDBJ whole genome shotgun (WGS) entry which is preliminary data.</text>
</comment>
<evidence type="ECO:0000313" key="2">
    <source>
        <dbReference type="Proteomes" id="UP000294593"/>
    </source>
</evidence>
<protein>
    <submittedName>
        <fullName evidence="1">Uncharacterized protein DUF1631</fullName>
    </submittedName>
</protein>
<reference evidence="1 2" key="1">
    <citation type="submission" date="2019-03" db="EMBL/GenBank/DDBJ databases">
        <title>Genomic Encyclopedia of Type Strains, Phase IV (KMG-IV): sequencing the most valuable type-strain genomes for metagenomic binning, comparative biology and taxonomic classification.</title>
        <authorList>
            <person name="Goeker M."/>
        </authorList>
    </citation>
    <scope>NUCLEOTIDE SEQUENCE [LARGE SCALE GENOMIC DNA]</scope>
    <source>
        <strain evidence="1 2">DSM 11901</strain>
    </source>
</reference>
<accession>A0A4R6R4M8</accession>
<dbReference type="EMBL" id="SNXW01000011">
    <property type="protein sequence ID" value="TDP80712.1"/>
    <property type="molecule type" value="Genomic_DNA"/>
</dbReference>
<dbReference type="InterPro" id="IPR012434">
    <property type="entry name" value="DUF1631"/>
</dbReference>
<proteinExistence type="predicted"/>
<dbReference type="Pfam" id="PF07793">
    <property type="entry name" value="DUF1631"/>
    <property type="match status" value="1"/>
</dbReference>
<dbReference type="AlphaFoldDB" id="A0A4R6R4M8"/>
<keyword evidence="2" id="KW-1185">Reference proteome</keyword>